<evidence type="ECO:0000313" key="2">
    <source>
        <dbReference type="EMBL" id="MCP2256989.1"/>
    </source>
</evidence>
<feature type="domain" description="Glutaredoxin" evidence="1">
    <location>
        <begin position="6"/>
        <end position="60"/>
    </location>
</feature>
<dbReference type="PROSITE" id="PS51354">
    <property type="entry name" value="GLUTAREDOXIN_2"/>
    <property type="match status" value="1"/>
</dbReference>
<accession>A0ABT1HNA0</accession>
<evidence type="ECO:0000313" key="3">
    <source>
        <dbReference type="Proteomes" id="UP001205311"/>
    </source>
</evidence>
<dbReference type="InterPro" id="IPR051548">
    <property type="entry name" value="Grx-like_ET"/>
</dbReference>
<dbReference type="PANTHER" id="PTHR34386:SF1">
    <property type="entry name" value="GLUTAREDOXIN-LIKE PROTEIN NRDH"/>
    <property type="match status" value="1"/>
</dbReference>
<dbReference type="Proteomes" id="UP001205311">
    <property type="component" value="Unassembled WGS sequence"/>
</dbReference>
<dbReference type="CDD" id="cd02976">
    <property type="entry name" value="NrdH"/>
    <property type="match status" value="1"/>
</dbReference>
<reference evidence="2 3" key="1">
    <citation type="submission" date="2022-06" db="EMBL/GenBank/DDBJ databases">
        <title>Genomic Encyclopedia of Archaeal and Bacterial Type Strains, Phase II (KMG-II): from individual species to whole genera.</title>
        <authorList>
            <person name="Goeker M."/>
        </authorList>
    </citation>
    <scope>NUCLEOTIDE SEQUENCE [LARGE SCALE GENOMIC DNA]</scope>
    <source>
        <strain evidence="2 3">DSM 40477</strain>
    </source>
</reference>
<protein>
    <submittedName>
        <fullName evidence="2">Glutaredoxin</fullName>
    </submittedName>
</protein>
<gene>
    <name evidence="2" type="ORF">LX15_000672</name>
</gene>
<keyword evidence="3" id="KW-1185">Reference proteome</keyword>
<dbReference type="EMBL" id="JAMTCP010000002">
    <property type="protein sequence ID" value="MCP2256989.1"/>
    <property type="molecule type" value="Genomic_DNA"/>
</dbReference>
<organism evidence="2 3">
    <name type="scientific">Streptoalloteichus tenebrarius (strain ATCC 17920 / DSM 40477 / JCM 4838 / CBS 697.72 / NBRC 16177 / NCIMB 11028 / NRRL B-12390 / A12253. 1 / ISP 5477)</name>
    <name type="common">Streptomyces tenebrarius</name>
    <dbReference type="NCBI Taxonomy" id="1933"/>
    <lineage>
        <taxon>Bacteria</taxon>
        <taxon>Bacillati</taxon>
        <taxon>Actinomycetota</taxon>
        <taxon>Actinomycetes</taxon>
        <taxon>Pseudonocardiales</taxon>
        <taxon>Pseudonocardiaceae</taxon>
        <taxon>Streptoalloteichus</taxon>
    </lineage>
</organism>
<comment type="caution">
    <text evidence="2">The sequence shown here is derived from an EMBL/GenBank/DDBJ whole genome shotgun (WGS) entry which is preliminary data.</text>
</comment>
<dbReference type="InterPro" id="IPR002109">
    <property type="entry name" value="Glutaredoxin"/>
</dbReference>
<name>A0ABT1HNA0_STRSD</name>
<dbReference type="SUPFAM" id="SSF52833">
    <property type="entry name" value="Thioredoxin-like"/>
    <property type="match status" value="1"/>
</dbReference>
<dbReference type="InterPro" id="IPR036249">
    <property type="entry name" value="Thioredoxin-like_sf"/>
</dbReference>
<dbReference type="Gene3D" id="3.40.30.10">
    <property type="entry name" value="Glutaredoxin"/>
    <property type="match status" value="1"/>
</dbReference>
<evidence type="ECO:0000259" key="1">
    <source>
        <dbReference type="Pfam" id="PF00462"/>
    </source>
</evidence>
<dbReference type="PANTHER" id="PTHR34386">
    <property type="entry name" value="GLUTAREDOXIN"/>
    <property type="match status" value="1"/>
</dbReference>
<dbReference type="Pfam" id="PF00462">
    <property type="entry name" value="Glutaredoxin"/>
    <property type="match status" value="1"/>
</dbReference>
<proteinExistence type="predicted"/>
<sequence>MSDNQVVMYGAEWCGDCRRAKAWLRRNEVPFTEIDVEHDEAARERAVELSGRRNIPVVVLPDGAILVEPTDAELAAALLPGGSSQPGA</sequence>
<dbReference type="RefSeq" id="WP_253667944.1">
    <property type="nucleotide sequence ID" value="NZ_JAMTCP010000002.1"/>
</dbReference>